<gene>
    <name evidence="3" type="ORF">ET989_13895</name>
</gene>
<feature type="compositionally biased region" description="Basic and acidic residues" evidence="1">
    <location>
        <begin position="77"/>
        <end position="101"/>
    </location>
</feature>
<name>A0A4Q9KB09_9ACTN</name>
<comment type="caution">
    <text evidence="3">The sequence shown here is derived from an EMBL/GenBank/DDBJ whole genome shotgun (WGS) entry which is preliminary data.</text>
</comment>
<protein>
    <submittedName>
        <fullName evidence="3">Uncharacterized protein</fullName>
    </submittedName>
</protein>
<dbReference type="EMBL" id="SDMQ01000019">
    <property type="protein sequence ID" value="TBT82673.1"/>
    <property type="molecule type" value="Genomic_DNA"/>
</dbReference>
<organism evidence="3 4">
    <name type="scientific">Propioniciclava sinopodophylli</name>
    <dbReference type="NCBI Taxonomy" id="1837344"/>
    <lineage>
        <taxon>Bacteria</taxon>
        <taxon>Bacillati</taxon>
        <taxon>Actinomycetota</taxon>
        <taxon>Actinomycetes</taxon>
        <taxon>Propionibacteriales</taxon>
        <taxon>Propionibacteriaceae</taxon>
        <taxon>Propioniciclava</taxon>
    </lineage>
</organism>
<evidence type="ECO:0000256" key="2">
    <source>
        <dbReference type="SAM" id="Phobius"/>
    </source>
</evidence>
<dbReference type="Proteomes" id="UP000292373">
    <property type="component" value="Unassembled WGS sequence"/>
</dbReference>
<keyword evidence="2" id="KW-1133">Transmembrane helix</keyword>
<feature type="transmembrane region" description="Helical" evidence="2">
    <location>
        <begin position="6"/>
        <end position="26"/>
    </location>
</feature>
<keyword evidence="4" id="KW-1185">Reference proteome</keyword>
<sequence>MAAGWLSIVALGALLGVLLVGVLVGLSLRRNRALPPVAPDRDAWEEALLADTTPPPTVPGHAAAPYPPPGASEGPEVLDRAALENRGRSFDPTGWDDRPDGFEGTDMGLVGGDGDR</sequence>
<accession>A0A4Q9KB09</accession>
<feature type="region of interest" description="Disordered" evidence="1">
    <location>
        <begin position="51"/>
        <end position="116"/>
    </location>
</feature>
<dbReference type="RefSeq" id="WP_131170003.1">
    <property type="nucleotide sequence ID" value="NZ_SDMQ01000019.1"/>
</dbReference>
<proteinExistence type="predicted"/>
<dbReference type="AlphaFoldDB" id="A0A4Q9KB09"/>
<keyword evidence="2" id="KW-0812">Transmembrane</keyword>
<evidence type="ECO:0000313" key="4">
    <source>
        <dbReference type="Proteomes" id="UP000292373"/>
    </source>
</evidence>
<keyword evidence="2" id="KW-0472">Membrane</keyword>
<evidence type="ECO:0000313" key="3">
    <source>
        <dbReference type="EMBL" id="TBT82673.1"/>
    </source>
</evidence>
<reference evidence="3 4" key="1">
    <citation type="submission" date="2019-01" db="EMBL/GenBank/DDBJ databases">
        <title>Lactibacter flavus gen. nov., sp. nov., a novel bacterium of the family Propionibacteriaceae isolated from raw milk and dairy products.</title>
        <authorList>
            <person name="Huptas C."/>
            <person name="Wenning M."/>
            <person name="Breitenwieser F."/>
            <person name="Doll E."/>
            <person name="Von Neubeck M."/>
            <person name="Busse H.-J."/>
            <person name="Scherer S."/>
        </authorList>
    </citation>
    <scope>NUCLEOTIDE SEQUENCE [LARGE SCALE GENOMIC DNA]</scope>
    <source>
        <strain evidence="3 4">KCTC 33808</strain>
    </source>
</reference>
<evidence type="ECO:0000256" key="1">
    <source>
        <dbReference type="SAM" id="MobiDB-lite"/>
    </source>
</evidence>